<keyword evidence="2" id="KW-0805">Transcription regulation</keyword>
<dbReference type="PANTHER" id="PTHR30346">
    <property type="entry name" value="TRANSCRIPTIONAL DUAL REGULATOR HCAR-RELATED"/>
    <property type="match status" value="1"/>
</dbReference>
<keyword evidence="4" id="KW-0010">Activator</keyword>
<dbReference type="PANTHER" id="PTHR30346:SF26">
    <property type="entry name" value="HYDROGEN PEROXIDE-INDUCIBLE GENES ACTIVATOR"/>
    <property type="match status" value="1"/>
</dbReference>
<reference evidence="7" key="1">
    <citation type="journal article" date="2012" name="PLoS ONE">
        <title>Gene sets for utilization of primary and secondary nutrition supplies in the distal gut of endangered iberian lynx.</title>
        <authorList>
            <person name="Alcaide M."/>
            <person name="Messina E."/>
            <person name="Richter M."/>
            <person name="Bargiela R."/>
            <person name="Peplies J."/>
            <person name="Huws S.A."/>
            <person name="Newbold C.J."/>
            <person name="Golyshin P.N."/>
            <person name="Simon M.A."/>
            <person name="Lopez G."/>
            <person name="Yakimov M.M."/>
            <person name="Ferrer M."/>
        </authorList>
    </citation>
    <scope>NUCLEOTIDE SEQUENCE</scope>
</reference>
<dbReference type="InterPro" id="IPR036390">
    <property type="entry name" value="WH_DNA-bd_sf"/>
</dbReference>
<evidence type="ECO:0000256" key="3">
    <source>
        <dbReference type="ARBA" id="ARBA00023125"/>
    </source>
</evidence>
<dbReference type="Gene3D" id="1.10.10.10">
    <property type="entry name" value="Winged helix-like DNA-binding domain superfamily/Winged helix DNA-binding domain"/>
    <property type="match status" value="1"/>
</dbReference>
<dbReference type="InterPro" id="IPR000847">
    <property type="entry name" value="LysR_HTH_N"/>
</dbReference>
<evidence type="ECO:0000313" key="7">
    <source>
        <dbReference type="EMBL" id="EJX08951.1"/>
    </source>
</evidence>
<dbReference type="AlphaFoldDB" id="J9D818"/>
<feature type="domain" description="HTH lysR-type" evidence="6">
    <location>
        <begin position="1"/>
        <end position="53"/>
    </location>
</feature>
<dbReference type="SUPFAM" id="SSF53850">
    <property type="entry name" value="Periplasmic binding protein-like II"/>
    <property type="match status" value="1"/>
</dbReference>
<dbReference type="InterPro" id="IPR036388">
    <property type="entry name" value="WH-like_DNA-bd_sf"/>
</dbReference>
<proteinExistence type="inferred from homology"/>
<dbReference type="EMBL" id="AMCI01000498">
    <property type="protein sequence ID" value="EJX08951.1"/>
    <property type="molecule type" value="Genomic_DNA"/>
</dbReference>
<evidence type="ECO:0000256" key="2">
    <source>
        <dbReference type="ARBA" id="ARBA00023015"/>
    </source>
</evidence>
<dbReference type="GO" id="GO:0003677">
    <property type="term" value="F:DNA binding"/>
    <property type="evidence" value="ECO:0007669"/>
    <property type="project" value="UniProtKB-KW"/>
</dbReference>
<accession>J9D818</accession>
<dbReference type="SUPFAM" id="SSF46785">
    <property type="entry name" value="Winged helix' DNA-binding domain"/>
    <property type="match status" value="1"/>
</dbReference>
<dbReference type="PROSITE" id="PS50931">
    <property type="entry name" value="HTH_LYSR"/>
    <property type="match status" value="1"/>
</dbReference>
<dbReference type="InterPro" id="IPR005119">
    <property type="entry name" value="LysR_subst-bd"/>
</dbReference>
<evidence type="ECO:0000256" key="5">
    <source>
        <dbReference type="ARBA" id="ARBA00023163"/>
    </source>
</evidence>
<dbReference type="Gene3D" id="3.40.190.10">
    <property type="entry name" value="Periplasmic binding protein-like II"/>
    <property type="match status" value="2"/>
</dbReference>
<evidence type="ECO:0000259" key="6">
    <source>
        <dbReference type="PROSITE" id="PS50931"/>
    </source>
</evidence>
<keyword evidence="3" id="KW-0238">DNA-binding</keyword>
<comment type="similarity">
    <text evidence="1">Belongs to the LysR transcriptional regulatory family.</text>
</comment>
<name>J9D818_9ZZZZ</name>
<dbReference type="GO" id="GO:0032993">
    <property type="term" value="C:protein-DNA complex"/>
    <property type="evidence" value="ECO:0007669"/>
    <property type="project" value="TreeGrafter"/>
</dbReference>
<comment type="caution">
    <text evidence="7">The sequence shown here is derived from an EMBL/GenBank/DDBJ whole genome shotgun (WGS) entry which is preliminary data.</text>
</comment>
<dbReference type="GO" id="GO:0003700">
    <property type="term" value="F:DNA-binding transcription factor activity"/>
    <property type="evidence" value="ECO:0007669"/>
    <property type="project" value="InterPro"/>
</dbReference>
<dbReference type="Pfam" id="PF03466">
    <property type="entry name" value="LysR_substrate"/>
    <property type="match status" value="1"/>
</dbReference>
<protein>
    <submittedName>
        <fullName evidence="7">Transcriptional regulator, LysR family</fullName>
    </submittedName>
</protein>
<dbReference type="PRINTS" id="PR00039">
    <property type="entry name" value="HTHLYSR"/>
</dbReference>
<evidence type="ECO:0000256" key="4">
    <source>
        <dbReference type="ARBA" id="ARBA00023159"/>
    </source>
</evidence>
<dbReference type="Pfam" id="PF00126">
    <property type="entry name" value="HTH_1"/>
    <property type="match status" value="1"/>
</dbReference>
<gene>
    <name evidence="7" type="ORF">EVA_02939</name>
</gene>
<keyword evidence="5" id="KW-0804">Transcription</keyword>
<sequence>MEYIVALNKYRHFVLAAESCGITQPTLSAMILKLEDELEVRIFNRSNKQVSPTPIGEKIIRQAQTILNEMQRVKEVIADEVDSTKGTLKMGIVPTVAPYVIPDFIYHFRKNYPEVNLYIDEMKSKILFDELRMGNIDIGIGIGPQAEADILEIPLFTEKFLLYFSKNCARVAKSFLPGDLASEQMWILKEGHCIKDAAFSFCKSRAMGHHVYEAGSIDTLIKIVDKNGGYTIIPELHRQFLLPHQQEQVKPISGTVATTRTTSLFIKSDYIRERMLNAIANTIQLVIPKELMNERILKFGIKL</sequence>
<organism evidence="7">
    <name type="scientific">gut metagenome</name>
    <dbReference type="NCBI Taxonomy" id="749906"/>
    <lineage>
        <taxon>unclassified sequences</taxon>
        <taxon>metagenomes</taxon>
        <taxon>organismal metagenomes</taxon>
    </lineage>
</organism>
<dbReference type="FunFam" id="1.10.10.10:FF:000001">
    <property type="entry name" value="LysR family transcriptional regulator"/>
    <property type="match status" value="1"/>
</dbReference>
<evidence type="ECO:0000256" key="1">
    <source>
        <dbReference type="ARBA" id="ARBA00009437"/>
    </source>
</evidence>